<feature type="compositionally biased region" description="Polar residues" evidence="1">
    <location>
        <begin position="1"/>
        <end position="18"/>
    </location>
</feature>
<feature type="compositionally biased region" description="Polar residues" evidence="1">
    <location>
        <begin position="53"/>
        <end position="80"/>
    </location>
</feature>
<proteinExistence type="predicted"/>
<feature type="region of interest" description="Disordered" evidence="1">
    <location>
        <begin position="1"/>
        <end position="97"/>
    </location>
</feature>
<protein>
    <submittedName>
        <fullName evidence="2">Uncharacterized protein</fullName>
    </submittedName>
</protein>
<reference evidence="2" key="1">
    <citation type="submission" date="2013-11" db="EMBL/GenBank/DDBJ databases">
        <title>The Genome Sequence of Phytophthora parasitica CJ02B3.</title>
        <authorList>
            <consortium name="The Broad Institute Genomics Platform"/>
            <person name="Russ C."/>
            <person name="Tyler B."/>
            <person name="Panabieres F."/>
            <person name="Shan W."/>
            <person name="Tripathy S."/>
            <person name="Grunwald N."/>
            <person name="Machado M."/>
            <person name="Johnson C.S."/>
            <person name="Arredondo F."/>
            <person name="Hong C."/>
            <person name="Coffey M."/>
            <person name="Young S.K."/>
            <person name="Zeng Q."/>
            <person name="Gargeya S."/>
            <person name="Fitzgerald M."/>
            <person name="Abouelleil A."/>
            <person name="Alvarado L."/>
            <person name="Chapman S.B."/>
            <person name="Gainer-Dewar J."/>
            <person name="Goldberg J."/>
            <person name="Griggs A."/>
            <person name="Gujja S."/>
            <person name="Hansen M."/>
            <person name="Howarth C."/>
            <person name="Imamovic A."/>
            <person name="Ireland A."/>
            <person name="Larimer J."/>
            <person name="McCowan C."/>
            <person name="Murphy C."/>
            <person name="Pearson M."/>
            <person name="Poon T.W."/>
            <person name="Priest M."/>
            <person name="Roberts A."/>
            <person name="Saif S."/>
            <person name="Shea T."/>
            <person name="Sykes S."/>
            <person name="Wortman J."/>
            <person name="Nusbaum C."/>
            <person name="Birren B."/>
        </authorList>
    </citation>
    <scope>NUCLEOTIDE SEQUENCE [LARGE SCALE GENOMIC DNA]</scope>
    <source>
        <strain evidence="2">CJ02B3</strain>
    </source>
</reference>
<name>W2G4S7_PHYNI</name>
<organism evidence="2">
    <name type="scientific">Phytophthora nicotianae</name>
    <name type="common">Potato buckeye rot agent</name>
    <name type="synonym">Phytophthora parasitica</name>
    <dbReference type="NCBI Taxonomy" id="4792"/>
    <lineage>
        <taxon>Eukaryota</taxon>
        <taxon>Sar</taxon>
        <taxon>Stramenopiles</taxon>
        <taxon>Oomycota</taxon>
        <taxon>Peronosporomycetes</taxon>
        <taxon>Peronosporales</taxon>
        <taxon>Peronosporaceae</taxon>
        <taxon>Phytophthora</taxon>
    </lineage>
</organism>
<dbReference type="AlphaFoldDB" id="W2G4S7"/>
<dbReference type="VEuPathDB" id="FungiDB:PPTG_24346"/>
<evidence type="ECO:0000256" key="1">
    <source>
        <dbReference type="SAM" id="MobiDB-lite"/>
    </source>
</evidence>
<accession>W2G4S7</accession>
<evidence type="ECO:0000313" key="2">
    <source>
        <dbReference type="EMBL" id="ETK78012.1"/>
    </source>
</evidence>
<gene>
    <name evidence="2" type="ORF">L915_15881</name>
</gene>
<dbReference type="EMBL" id="KI688300">
    <property type="protein sequence ID" value="ETK78012.1"/>
    <property type="molecule type" value="Genomic_DNA"/>
</dbReference>
<sequence>MGNISSCYKTKQDSQQEPCTPAIDENQATKSEPSYKPQVEEEVDRPVVINKPKQASPTQDTVSVANTGQPKPLFTASSPLLSPANGKSAGGNYRDRL</sequence>
<dbReference type="Proteomes" id="UP000053236">
    <property type="component" value="Unassembled WGS sequence"/>
</dbReference>